<evidence type="ECO:0000313" key="2">
    <source>
        <dbReference type="Proteomes" id="UP000215355"/>
    </source>
</evidence>
<name>A0AAJ4XE75_9SPHI</name>
<evidence type="ECO:0008006" key="3">
    <source>
        <dbReference type="Google" id="ProtNLM"/>
    </source>
</evidence>
<accession>A0AAJ4XE75</accession>
<protein>
    <recommendedName>
        <fullName evidence="3">Iron complex transport system substrate-binding protein</fullName>
    </recommendedName>
</protein>
<dbReference type="Proteomes" id="UP000215355">
    <property type="component" value="Chromosome 1"/>
</dbReference>
<reference evidence="1 2" key="1">
    <citation type="submission" date="2017-06" db="EMBL/GenBank/DDBJ databases">
        <authorList>
            <consortium name="Pathogen Informatics"/>
        </authorList>
    </citation>
    <scope>NUCLEOTIDE SEQUENCE [LARGE SCALE GENOMIC DNA]</scope>
    <source>
        <strain evidence="1 2">NCTC12149</strain>
    </source>
</reference>
<sequence length="163" mass="19042">MIQLKHYTAIANELQESEPEKFELLEEEINIIIHKLKFIHIENRPMVEIVDLSNPTADPTYIEEISEIAGAQNNPLVKEPENTEILIFINDNPAFLGTLPDLLNDQYNDYKAVKNNNIFIVQKPEFAKHKEDFLLDTEIFAEIIQSKYFVYGHEGKHWIKFDL</sequence>
<organism evidence="1 2">
    <name type="scientific">Sphingobacterium mizutaii</name>
    <dbReference type="NCBI Taxonomy" id="1010"/>
    <lineage>
        <taxon>Bacteria</taxon>
        <taxon>Pseudomonadati</taxon>
        <taxon>Bacteroidota</taxon>
        <taxon>Sphingobacteriia</taxon>
        <taxon>Sphingobacteriales</taxon>
        <taxon>Sphingobacteriaceae</taxon>
        <taxon>Sphingobacterium</taxon>
    </lineage>
</organism>
<dbReference type="EMBL" id="LT906468">
    <property type="protein sequence ID" value="SNV54204.1"/>
    <property type="molecule type" value="Genomic_DNA"/>
</dbReference>
<gene>
    <name evidence="1" type="ORF">SAMEA4412673_03051</name>
</gene>
<dbReference type="KEGG" id="smiz:4412673_03051"/>
<evidence type="ECO:0000313" key="1">
    <source>
        <dbReference type="EMBL" id="SNV54204.1"/>
    </source>
</evidence>
<proteinExistence type="predicted"/>
<dbReference type="AlphaFoldDB" id="A0AAJ4XE75"/>
<dbReference type="RefSeq" id="WP_093098325.1">
    <property type="nucleotide sequence ID" value="NZ_FNGK01000002.1"/>
</dbReference>